<gene>
    <name evidence="5" type="ORF">J2S62_001102</name>
</gene>
<organism evidence="5 6">
    <name type="scientific">Enteractinococcus fodinae</name>
    <dbReference type="NCBI Taxonomy" id="684663"/>
    <lineage>
        <taxon>Bacteria</taxon>
        <taxon>Bacillati</taxon>
        <taxon>Actinomycetota</taxon>
        <taxon>Actinomycetes</taxon>
        <taxon>Micrococcales</taxon>
        <taxon>Micrococcaceae</taxon>
    </lineage>
</organism>
<dbReference type="Pfam" id="PF03965">
    <property type="entry name" value="Penicillinase_R"/>
    <property type="match status" value="1"/>
</dbReference>
<dbReference type="EMBL" id="JAVDYJ010000001">
    <property type="protein sequence ID" value="MDR7346845.1"/>
    <property type="molecule type" value="Genomic_DNA"/>
</dbReference>
<dbReference type="InterPro" id="IPR036390">
    <property type="entry name" value="WH_DNA-bd_sf"/>
</dbReference>
<evidence type="ECO:0000256" key="1">
    <source>
        <dbReference type="ARBA" id="ARBA00011046"/>
    </source>
</evidence>
<dbReference type="Gene3D" id="6.10.140.850">
    <property type="match status" value="1"/>
</dbReference>
<evidence type="ECO:0000256" key="2">
    <source>
        <dbReference type="ARBA" id="ARBA00023015"/>
    </source>
</evidence>
<keyword evidence="6" id="KW-1185">Reference proteome</keyword>
<evidence type="ECO:0000313" key="6">
    <source>
        <dbReference type="Proteomes" id="UP001183794"/>
    </source>
</evidence>
<evidence type="ECO:0000313" key="5">
    <source>
        <dbReference type="EMBL" id="MDR7346845.1"/>
    </source>
</evidence>
<protein>
    <submittedName>
        <fullName evidence="5">Transcriptional regulator</fullName>
    </submittedName>
</protein>
<dbReference type="Gene3D" id="1.10.10.10">
    <property type="entry name" value="Winged helix-like DNA-binding domain superfamily/Winged helix DNA-binding domain"/>
    <property type="match status" value="1"/>
</dbReference>
<name>A0ABU2AZS2_9MICC</name>
<proteinExistence type="inferred from homology"/>
<reference evidence="5 6" key="1">
    <citation type="submission" date="2023-07" db="EMBL/GenBank/DDBJ databases">
        <title>Sequencing the genomes of 1000 actinobacteria strains.</title>
        <authorList>
            <person name="Klenk H.-P."/>
        </authorList>
    </citation>
    <scope>NUCLEOTIDE SEQUENCE [LARGE SCALE GENOMIC DNA]</scope>
    <source>
        <strain evidence="5 6">DSM 22966</strain>
    </source>
</reference>
<comment type="similarity">
    <text evidence="1">Belongs to the BlaI transcriptional regulatory family.</text>
</comment>
<dbReference type="Proteomes" id="UP001183794">
    <property type="component" value="Unassembled WGS sequence"/>
</dbReference>
<sequence>MTSKPSRSAPQLGELEQQVMDLLWDSSPRSVRDLMEALPHNPAYTTIATVMQNLKTKQMVEPQRQGRLVFYVPQLTREEYVGRLMHQALDNSHDKAASILHFVQDMPEDGLDMLREYLNKS</sequence>
<keyword evidence="4" id="KW-0804">Transcription</keyword>
<evidence type="ECO:0000256" key="3">
    <source>
        <dbReference type="ARBA" id="ARBA00023125"/>
    </source>
</evidence>
<dbReference type="InterPro" id="IPR005650">
    <property type="entry name" value="BlaI_family"/>
</dbReference>
<dbReference type="InterPro" id="IPR036388">
    <property type="entry name" value="WH-like_DNA-bd_sf"/>
</dbReference>
<keyword evidence="2" id="KW-0805">Transcription regulation</keyword>
<dbReference type="RefSeq" id="WP_310172325.1">
    <property type="nucleotide sequence ID" value="NZ_BAABHE010000002.1"/>
</dbReference>
<dbReference type="SUPFAM" id="SSF46785">
    <property type="entry name" value="Winged helix' DNA-binding domain"/>
    <property type="match status" value="1"/>
</dbReference>
<accession>A0ABU2AZS2</accession>
<comment type="caution">
    <text evidence="5">The sequence shown here is derived from an EMBL/GenBank/DDBJ whole genome shotgun (WGS) entry which is preliminary data.</text>
</comment>
<evidence type="ECO:0000256" key="4">
    <source>
        <dbReference type="ARBA" id="ARBA00023163"/>
    </source>
</evidence>
<keyword evidence="3" id="KW-0238">DNA-binding</keyword>